<proteinExistence type="predicted"/>
<dbReference type="Pfam" id="PF05448">
    <property type="entry name" value="AXE1"/>
    <property type="match status" value="1"/>
</dbReference>
<keyword evidence="5" id="KW-0378">Hydrolase</keyword>
<evidence type="ECO:0000256" key="3">
    <source>
        <dbReference type="ARBA" id="ARBA00022651"/>
    </source>
</evidence>
<evidence type="ECO:0000256" key="4">
    <source>
        <dbReference type="ARBA" id="ARBA00022729"/>
    </source>
</evidence>
<organism evidence="9 10">
    <name type="scientific">Cloacibacterium normanense</name>
    <dbReference type="NCBI Taxonomy" id="237258"/>
    <lineage>
        <taxon>Bacteria</taxon>
        <taxon>Pseudomonadati</taxon>
        <taxon>Bacteroidota</taxon>
        <taxon>Flavobacteriia</taxon>
        <taxon>Flavobacteriales</taxon>
        <taxon>Weeksellaceae</taxon>
    </lineage>
</organism>
<dbReference type="InterPro" id="IPR043595">
    <property type="entry name" value="FaeB/C/D"/>
</dbReference>
<comment type="caution">
    <text evidence="9">The sequence shown here is derived from an EMBL/GenBank/DDBJ whole genome shotgun (WGS) entry which is preliminary data.</text>
</comment>
<name>A0A2S7I329_9FLAO</name>
<dbReference type="GO" id="GO:0030600">
    <property type="term" value="F:feruloyl esterase activity"/>
    <property type="evidence" value="ECO:0007669"/>
    <property type="project" value="InterPro"/>
</dbReference>
<evidence type="ECO:0000256" key="5">
    <source>
        <dbReference type="ARBA" id="ARBA00022801"/>
    </source>
</evidence>
<sequence>MVFTFQVACQNKFLTLLFNFHQRIKAFKMKNTIIVFLLIFSIKLFAQTEKFYQINGVERKALFFEPKINSEKIPVVFVFHGHGGNAKHVSRNLNFHQNFPEALVIYMQGIPGVTNSIVDKEGKYNGWQMNPDELQNRDVKFFDEVFSQISKNYNLDFDRIYAVGHSNGSRFVNVLWKMRPEKFAAFVTVAGPGGNWLKYAPQKSVWISFGKNDKIVPYKIHKFSSKQYLKFFEANENTAQTEGEITIYQTSENKEIIIEDRNAGHEFPQNSIPKMVEFLKRNHR</sequence>
<evidence type="ECO:0000256" key="7">
    <source>
        <dbReference type="ARBA" id="ARBA00023326"/>
    </source>
</evidence>
<evidence type="ECO:0000259" key="8">
    <source>
        <dbReference type="Pfam" id="PF05448"/>
    </source>
</evidence>
<evidence type="ECO:0000256" key="6">
    <source>
        <dbReference type="ARBA" id="ARBA00023277"/>
    </source>
</evidence>
<keyword evidence="3" id="KW-0858">Xylan degradation</keyword>
<dbReference type="InterPro" id="IPR029058">
    <property type="entry name" value="AB_hydrolase_fold"/>
</dbReference>
<dbReference type="PANTHER" id="PTHR38050:SF2">
    <property type="entry name" value="FERULOYL ESTERASE C-RELATED"/>
    <property type="match status" value="1"/>
</dbReference>
<dbReference type="Proteomes" id="UP000238565">
    <property type="component" value="Unassembled WGS sequence"/>
</dbReference>
<evidence type="ECO:0000313" key="10">
    <source>
        <dbReference type="Proteomes" id="UP000238565"/>
    </source>
</evidence>
<dbReference type="AlphaFoldDB" id="A0A2S7I329"/>
<evidence type="ECO:0000313" key="9">
    <source>
        <dbReference type="EMBL" id="PPZ90909.1"/>
    </source>
</evidence>
<keyword evidence="4" id="KW-0732">Signal</keyword>
<comment type="subcellular location">
    <subcellularLocation>
        <location evidence="1">Secreted</location>
    </subcellularLocation>
</comment>
<keyword evidence="7" id="KW-0624">Polysaccharide degradation</keyword>
<protein>
    <recommendedName>
        <fullName evidence="8">Acetyl xylan esterase domain-containing protein</fullName>
    </recommendedName>
</protein>
<dbReference type="GO" id="GO:0045493">
    <property type="term" value="P:xylan catabolic process"/>
    <property type="evidence" value="ECO:0007669"/>
    <property type="project" value="UniProtKB-KW"/>
</dbReference>
<keyword evidence="2" id="KW-0964">Secreted</keyword>
<dbReference type="PANTHER" id="PTHR38050">
    <property type="match status" value="1"/>
</dbReference>
<dbReference type="EMBL" id="PTPZ01000007">
    <property type="protein sequence ID" value="PPZ90909.1"/>
    <property type="molecule type" value="Genomic_DNA"/>
</dbReference>
<accession>A0A2S7I329</accession>
<reference evidence="9 10" key="1">
    <citation type="submission" date="2018-02" db="EMBL/GenBank/DDBJ databases">
        <title>Draft genome sequence of bacterial isolates from marine environment.</title>
        <authorList>
            <person name="Singh S.K."/>
            <person name="Hill R."/>
            <person name="Major S."/>
            <person name="Cai H."/>
            <person name="Li Y."/>
        </authorList>
    </citation>
    <scope>NUCLEOTIDE SEQUENCE [LARGE SCALE GENOMIC DNA]</scope>
    <source>
        <strain evidence="9 10">IMET F</strain>
    </source>
</reference>
<dbReference type="SUPFAM" id="SSF53474">
    <property type="entry name" value="alpha/beta-Hydrolases"/>
    <property type="match status" value="1"/>
</dbReference>
<gene>
    <name evidence="9" type="ORF">C3729_10840</name>
</gene>
<dbReference type="GO" id="GO:0005576">
    <property type="term" value="C:extracellular region"/>
    <property type="evidence" value="ECO:0007669"/>
    <property type="project" value="UniProtKB-SubCell"/>
</dbReference>
<feature type="domain" description="Acetyl xylan esterase" evidence="8">
    <location>
        <begin position="51"/>
        <end position="168"/>
    </location>
</feature>
<keyword evidence="6" id="KW-0119">Carbohydrate metabolism</keyword>
<dbReference type="Gene3D" id="3.40.50.1820">
    <property type="entry name" value="alpha/beta hydrolase"/>
    <property type="match status" value="1"/>
</dbReference>
<evidence type="ECO:0000256" key="1">
    <source>
        <dbReference type="ARBA" id="ARBA00004613"/>
    </source>
</evidence>
<dbReference type="InterPro" id="IPR008391">
    <property type="entry name" value="AXE1_dom"/>
</dbReference>
<evidence type="ECO:0000256" key="2">
    <source>
        <dbReference type="ARBA" id="ARBA00022525"/>
    </source>
</evidence>